<evidence type="ECO:0000313" key="3">
    <source>
        <dbReference type="Proteomes" id="UP001420932"/>
    </source>
</evidence>
<name>A0AAP0NWL3_9MAGN</name>
<evidence type="ECO:0000256" key="1">
    <source>
        <dbReference type="SAM" id="MobiDB-lite"/>
    </source>
</evidence>
<feature type="compositionally biased region" description="Acidic residues" evidence="1">
    <location>
        <begin position="54"/>
        <end position="73"/>
    </location>
</feature>
<feature type="region of interest" description="Disordered" evidence="1">
    <location>
        <begin position="26"/>
        <end position="73"/>
    </location>
</feature>
<proteinExistence type="predicted"/>
<organism evidence="2 3">
    <name type="scientific">Stephania yunnanensis</name>
    <dbReference type="NCBI Taxonomy" id="152371"/>
    <lineage>
        <taxon>Eukaryota</taxon>
        <taxon>Viridiplantae</taxon>
        <taxon>Streptophyta</taxon>
        <taxon>Embryophyta</taxon>
        <taxon>Tracheophyta</taxon>
        <taxon>Spermatophyta</taxon>
        <taxon>Magnoliopsida</taxon>
        <taxon>Ranunculales</taxon>
        <taxon>Menispermaceae</taxon>
        <taxon>Menispermoideae</taxon>
        <taxon>Cissampelideae</taxon>
        <taxon>Stephania</taxon>
    </lineage>
</organism>
<evidence type="ECO:0000313" key="2">
    <source>
        <dbReference type="EMBL" id="KAK9121718.1"/>
    </source>
</evidence>
<dbReference type="EMBL" id="JBBNAF010000008">
    <property type="protein sequence ID" value="KAK9121718.1"/>
    <property type="molecule type" value="Genomic_DNA"/>
</dbReference>
<gene>
    <name evidence="2" type="ORF">Syun_019335</name>
</gene>
<dbReference type="Proteomes" id="UP001420932">
    <property type="component" value="Unassembled WGS sequence"/>
</dbReference>
<reference evidence="2 3" key="1">
    <citation type="submission" date="2024-01" db="EMBL/GenBank/DDBJ databases">
        <title>Genome assemblies of Stephania.</title>
        <authorList>
            <person name="Yang L."/>
        </authorList>
    </citation>
    <scope>NUCLEOTIDE SEQUENCE [LARGE SCALE GENOMIC DNA]</scope>
    <source>
        <strain evidence="2">YNDBR</strain>
        <tissue evidence="2">Leaf</tissue>
    </source>
</reference>
<keyword evidence="3" id="KW-1185">Reference proteome</keyword>
<comment type="caution">
    <text evidence="2">The sequence shown here is derived from an EMBL/GenBank/DDBJ whole genome shotgun (WGS) entry which is preliminary data.</text>
</comment>
<dbReference type="AlphaFoldDB" id="A0AAP0NWL3"/>
<sequence length="73" mass="8234">MKATQGESTSGKFQDMSKVFYVKGRLRYKDGDSGQPPDLGDLDEAMQDEMYTSTEDETNENEQDEGDINMDVN</sequence>
<protein>
    <submittedName>
        <fullName evidence="2">Uncharacterized protein</fullName>
    </submittedName>
</protein>
<accession>A0AAP0NWL3</accession>